<evidence type="ECO:0000256" key="1">
    <source>
        <dbReference type="ARBA" id="ARBA00005662"/>
    </source>
</evidence>
<dbReference type="InterPro" id="IPR029052">
    <property type="entry name" value="Metallo-depent_PP-like"/>
</dbReference>
<feature type="domain" description="Capsule synthesis protein CapA" evidence="2">
    <location>
        <begin position="16"/>
        <end position="298"/>
    </location>
</feature>
<accession>A0A944MCD2</accession>
<dbReference type="CDD" id="cd07381">
    <property type="entry name" value="MPP_CapA"/>
    <property type="match status" value="1"/>
</dbReference>
<evidence type="ECO:0000259" key="2">
    <source>
        <dbReference type="SMART" id="SM00854"/>
    </source>
</evidence>
<dbReference type="Gene3D" id="3.60.21.10">
    <property type="match status" value="1"/>
</dbReference>
<dbReference type="Pfam" id="PF09587">
    <property type="entry name" value="PGA_cap"/>
    <property type="match status" value="1"/>
</dbReference>
<dbReference type="PANTHER" id="PTHR33393:SF11">
    <property type="entry name" value="POLYGLUTAMINE SYNTHESIS ACCESSORY PROTEIN RV0574C-RELATED"/>
    <property type="match status" value="1"/>
</dbReference>
<comment type="caution">
    <text evidence="3">The sequence shown here is derived from an EMBL/GenBank/DDBJ whole genome shotgun (WGS) entry which is preliminary data.</text>
</comment>
<dbReference type="InterPro" id="IPR019079">
    <property type="entry name" value="Capsule_synth_CapA"/>
</dbReference>
<name>A0A944MCD2_9GAMM</name>
<dbReference type="SUPFAM" id="SSF56300">
    <property type="entry name" value="Metallo-dependent phosphatases"/>
    <property type="match status" value="1"/>
</dbReference>
<dbReference type="InterPro" id="IPR052169">
    <property type="entry name" value="CW_Biosynth-Accessory"/>
</dbReference>
<dbReference type="SMART" id="SM00854">
    <property type="entry name" value="PGA_cap"/>
    <property type="match status" value="1"/>
</dbReference>
<sequence length="380" mass="42556">MVHGKDQAEAKDETITLFLCGDVMTGRGIDQILPYPGKPRIHESYLKSAMDYVRIAEAKSGRIPRQVPFDYIWGDALTECDHFAPDLRIVNLETAITTSERYWPRKGINYRMHPRNTPCLSAAKIDACVLANNHVMDWGYEGLSETLSSLDSHDIGYAGAGADSLQAEAPLIFDLPGKGRVLLYALAHHSSGVPLVWRADKNRPGVALLKSLNSAEANRLADDIAARKRTDDLVVVSIHWGDNWGYEIPAEQRRFARWLIDEAGADTVHGHSSHHPKGIELYHGAPILYGCGDFLNDYEGIGRYDAFRDDLTLAYFLTFKPGSGGLARFVMTPMQIRKFRLHYPSKQDRGWLRQTMARECSRLDTGVTDPLDGRFELELG</sequence>
<dbReference type="PANTHER" id="PTHR33393">
    <property type="entry name" value="POLYGLUTAMINE SYNTHESIS ACCESSORY PROTEIN RV0574C-RELATED"/>
    <property type="match status" value="1"/>
</dbReference>
<comment type="similarity">
    <text evidence="1">Belongs to the CapA family.</text>
</comment>
<dbReference type="AlphaFoldDB" id="A0A944MCD2"/>
<organism evidence="3 4">
    <name type="scientific">Candidatus Thiodiazotropha taylori</name>
    <dbReference type="NCBI Taxonomy" id="2792791"/>
    <lineage>
        <taxon>Bacteria</taxon>
        <taxon>Pseudomonadati</taxon>
        <taxon>Pseudomonadota</taxon>
        <taxon>Gammaproteobacteria</taxon>
        <taxon>Chromatiales</taxon>
        <taxon>Sedimenticolaceae</taxon>
        <taxon>Candidatus Thiodiazotropha</taxon>
    </lineage>
</organism>
<gene>
    <name evidence="3" type="ORF">KME65_10165</name>
</gene>
<proteinExistence type="inferred from homology"/>
<evidence type="ECO:0000313" key="4">
    <source>
        <dbReference type="Proteomes" id="UP000770889"/>
    </source>
</evidence>
<dbReference type="Proteomes" id="UP000770889">
    <property type="component" value="Unassembled WGS sequence"/>
</dbReference>
<reference evidence="3 4" key="1">
    <citation type="submission" date="2021-05" db="EMBL/GenBank/DDBJ databases">
        <title>Genetic and Functional Diversity in Clade A Lucinid endosymbionts from the Bahamas.</title>
        <authorList>
            <person name="Giani N.M."/>
            <person name="Engel A.S."/>
            <person name="Campbell B.J."/>
        </authorList>
    </citation>
    <scope>NUCLEOTIDE SEQUENCE [LARGE SCALE GENOMIC DNA]</scope>
    <source>
        <strain evidence="3">LUC16012Gg_MoonRockCtena</strain>
    </source>
</reference>
<dbReference type="EMBL" id="JAHHGM010000008">
    <property type="protein sequence ID" value="MBT2989318.1"/>
    <property type="molecule type" value="Genomic_DNA"/>
</dbReference>
<evidence type="ECO:0000313" key="3">
    <source>
        <dbReference type="EMBL" id="MBT2989318.1"/>
    </source>
</evidence>
<protein>
    <submittedName>
        <fullName evidence="3">CapA family protein</fullName>
    </submittedName>
</protein>